<comment type="caution">
    <text evidence="1">The sequence shown here is derived from an EMBL/GenBank/DDBJ whole genome shotgun (WGS) entry which is preliminary data.</text>
</comment>
<protein>
    <submittedName>
        <fullName evidence="1">Uncharacterized protein</fullName>
    </submittedName>
</protein>
<sequence>MMVFVVTLLALVLCVTIINLLLTVDVIRQLRLGGGTAWTGIESPRTSLPAGSPC</sequence>
<evidence type="ECO:0000313" key="1">
    <source>
        <dbReference type="EMBL" id="GES15556.1"/>
    </source>
</evidence>
<name>A0A5M3X4J4_9ACTN</name>
<proteinExistence type="predicted"/>
<keyword evidence="2" id="KW-1185">Reference proteome</keyword>
<dbReference type="EMBL" id="BLAE01000078">
    <property type="protein sequence ID" value="GES15556.1"/>
    <property type="molecule type" value="Genomic_DNA"/>
</dbReference>
<evidence type="ECO:0000313" key="2">
    <source>
        <dbReference type="Proteomes" id="UP000331127"/>
    </source>
</evidence>
<dbReference type="Proteomes" id="UP000331127">
    <property type="component" value="Unassembled WGS sequence"/>
</dbReference>
<dbReference type="AlphaFoldDB" id="A0A5M3X4J4"/>
<dbReference type="RefSeq" id="WP_155360666.1">
    <property type="nucleotide sequence ID" value="NZ_BAAAHL010000014.1"/>
</dbReference>
<organism evidence="1 2">
    <name type="scientific">Acrocarpospora macrocephala</name>
    <dbReference type="NCBI Taxonomy" id="150177"/>
    <lineage>
        <taxon>Bacteria</taxon>
        <taxon>Bacillati</taxon>
        <taxon>Actinomycetota</taxon>
        <taxon>Actinomycetes</taxon>
        <taxon>Streptosporangiales</taxon>
        <taxon>Streptosporangiaceae</taxon>
        <taxon>Acrocarpospora</taxon>
    </lineage>
</organism>
<gene>
    <name evidence="1" type="ORF">Amac_091530</name>
</gene>
<reference evidence="1 2" key="1">
    <citation type="submission" date="2019-10" db="EMBL/GenBank/DDBJ databases">
        <title>Whole genome shotgun sequence of Acrocarpospora macrocephala NBRC 16266.</title>
        <authorList>
            <person name="Ichikawa N."/>
            <person name="Kimura A."/>
            <person name="Kitahashi Y."/>
            <person name="Komaki H."/>
            <person name="Oguchi A."/>
        </authorList>
    </citation>
    <scope>NUCLEOTIDE SEQUENCE [LARGE SCALE GENOMIC DNA]</scope>
    <source>
        <strain evidence="1 2">NBRC 16266</strain>
    </source>
</reference>
<accession>A0A5M3X4J4</accession>